<dbReference type="EMBL" id="CP036289">
    <property type="protein sequence ID" value="QDU74032.1"/>
    <property type="molecule type" value="Genomic_DNA"/>
</dbReference>
<gene>
    <name evidence="2" type="ORF">Pan97_10330</name>
</gene>
<keyword evidence="1" id="KW-0812">Transmembrane</keyword>
<dbReference type="RefSeq" id="WP_144971037.1">
    <property type="nucleotide sequence ID" value="NZ_CP036289.1"/>
</dbReference>
<organism evidence="2 3">
    <name type="scientific">Bremerella volcania</name>
    <dbReference type="NCBI Taxonomy" id="2527984"/>
    <lineage>
        <taxon>Bacteria</taxon>
        <taxon>Pseudomonadati</taxon>
        <taxon>Planctomycetota</taxon>
        <taxon>Planctomycetia</taxon>
        <taxon>Pirellulales</taxon>
        <taxon>Pirellulaceae</taxon>
        <taxon>Bremerella</taxon>
    </lineage>
</organism>
<reference evidence="3" key="1">
    <citation type="submission" date="2019-02" db="EMBL/GenBank/DDBJ databases">
        <title>Deep-cultivation of Planctomycetes and their phenomic and genomic characterization uncovers novel biology.</title>
        <authorList>
            <person name="Wiegand S."/>
            <person name="Jogler M."/>
            <person name="Boedeker C."/>
            <person name="Pinto D."/>
            <person name="Vollmers J."/>
            <person name="Rivas-Marin E."/>
            <person name="Kohn T."/>
            <person name="Peeters S.H."/>
            <person name="Heuer A."/>
            <person name="Rast P."/>
            <person name="Oberbeckmann S."/>
            <person name="Bunk B."/>
            <person name="Jeske O."/>
            <person name="Meyerdierks A."/>
            <person name="Storesund J.E."/>
            <person name="Kallscheuer N."/>
            <person name="Luecker S."/>
            <person name="Lage O.M."/>
            <person name="Pohl T."/>
            <person name="Merkel B.J."/>
            <person name="Hornburger P."/>
            <person name="Mueller R.-W."/>
            <person name="Bruemmer F."/>
            <person name="Labrenz M."/>
            <person name="Spormann A.M."/>
            <person name="Op den Camp H."/>
            <person name="Overmann J."/>
            <person name="Amann R."/>
            <person name="Jetten M.S.M."/>
            <person name="Mascher T."/>
            <person name="Medema M.H."/>
            <person name="Devos D.P."/>
            <person name="Kaster A.-K."/>
            <person name="Ovreas L."/>
            <person name="Rohde M."/>
            <person name="Galperin M.Y."/>
            <person name="Jogler C."/>
        </authorList>
    </citation>
    <scope>NUCLEOTIDE SEQUENCE [LARGE SCALE GENOMIC DNA]</scope>
    <source>
        <strain evidence="3">Pan97</strain>
    </source>
</reference>
<protein>
    <submittedName>
        <fullName evidence="2">Uncharacterized protein</fullName>
    </submittedName>
</protein>
<keyword evidence="3" id="KW-1185">Reference proteome</keyword>
<dbReference type="OrthoDB" id="9950320at2"/>
<dbReference type="KEGG" id="bvo:Pan97_10330"/>
<keyword evidence="1" id="KW-1133">Transmembrane helix</keyword>
<evidence type="ECO:0000313" key="3">
    <source>
        <dbReference type="Proteomes" id="UP000318626"/>
    </source>
</evidence>
<sequence length="67" mass="7047">MLHLILITVALAILLAIVGNAVRELFVPPRSPNGEPFSKTTTRIALAAVGGIITLLCATLPWIIASL</sequence>
<name>A0A518C477_9BACT</name>
<feature type="transmembrane region" description="Helical" evidence="1">
    <location>
        <begin position="44"/>
        <end position="65"/>
    </location>
</feature>
<dbReference type="Proteomes" id="UP000318626">
    <property type="component" value="Chromosome"/>
</dbReference>
<accession>A0A518C477</accession>
<keyword evidence="1" id="KW-0472">Membrane</keyword>
<evidence type="ECO:0000313" key="2">
    <source>
        <dbReference type="EMBL" id="QDU74032.1"/>
    </source>
</evidence>
<dbReference type="AlphaFoldDB" id="A0A518C477"/>
<proteinExistence type="predicted"/>
<evidence type="ECO:0000256" key="1">
    <source>
        <dbReference type="SAM" id="Phobius"/>
    </source>
</evidence>